<dbReference type="Pfam" id="PF06074">
    <property type="entry name" value="Portal_Mu"/>
    <property type="match status" value="1"/>
</dbReference>
<dbReference type="InterPro" id="IPR009279">
    <property type="entry name" value="Portal_Mu"/>
</dbReference>
<organism evidence="1 2">
    <name type="scientific">Paracoccus contaminans</name>
    <dbReference type="NCBI Taxonomy" id="1945662"/>
    <lineage>
        <taxon>Bacteria</taxon>
        <taxon>Pseudomonadati</taxon>
        <taxon>Pseudomonadota</taxon>
        <taxon>Alphaproteobacteria</taxon>
        <taxon>Rhodobacterales</taxon>
        <taxon>Paracoccaceae</taxon>
        <taxon>Paracoccus</taxon>
    </lineage>
</organism>
<dbReference type="KEGG" id="pcon:B0A89_11055"/>
<dbReference type="OrthoDB" id="9797300at2"/>
<evidence type="ECO:0000313" key="2">
    <source>
        <dbReference type="Proteomes" id="UP000193017"/>
    </source>
</evidence>
<dbReference type="Proteomes" id="UP000193017">
    <property type="component" value="Chromosome"/>
</dbReference>
<reference evidence="1 2" key="1">
    <citation type="submission" date="2017-03" db="EMBL/GenBank/DDBJ databases">
        <title>Genome sequence of Paracoccus contaminans isolated from a water microcosm.</title>
        <authorList>
            <person name="Aurass P."/>
            <person name="Karste S."/>
            <person name="Trost E."/>
            <person name="Glaeser S.P."/>
            <person name="Kaempfer P."/>
            <person name="Flieger A."/>
        </authorList>
    </citation>
    <scope>NUCLEOTIDE SEQUENCE [LARGE SCALE GENOMIC DNA]</scope>
    <source>
        <strain evidence="2">RKI 16-01929T\LMG 29738T\CCM 8701T\CIP 111112T</strain>
    </source>
</reference>
<evidence type="ECO:0000313" key="1">
    <source>
        <dbReference type="EMBL" id="ARJ70091.1"/>
    </source>
</evidence>
<keyword evidence="2" id="KW-1185">Reference proteome</keyword>
<name>A0A1W6CYZ8_9RHOB</name>
<accession>A0A1W6CYZ8</accession>
<dbReference type="EMBL" id="CP020612">
    <property type="protein sequence ID" value="ARJ70091.1"/>
    <property type="molecule type" value="Genomic_DNA"/>
</dbReference>
<proteinExistence type="predicted"/>
<dbReference type="RefSeq" id="WP_085378206.1">
    <property type="nucleotide sequence ID" value="NZ_CP020612.1"/>
</dbReference>
<protein>
    <submittedName>
        <fullName evidence="1">Uncharacterized protein</fullName>
    </submittedName>
</protein>
<dbReference type="STRING" id="1945662.B0A89_11055"/>
<sequence length="232" mass="24490">MTKAAAAPAAPIAQSPYGQLTAEQTRLLNTLENIRSSSAVVVPVSTDVKFLEAARSGAVTYSDFLAYWDKEIAICVTGETLTTDIGANGSRAASETHAEILELLVDSDADLLSATLRQSLVAWIVDYNLPGARVPNVWRPRPENELETASVGKAKAETNKARTAALRDALSFLANVEDDAIALELLPHLASVEGLSEAALRKLVEGRAALKGAPVVVPMPEPAPREAGEPPA</sequence>
<gene>
    <name evidence="1" type="ORF">B0A89_11055</name>
</gene>
<dbReference type="AlphaFoldDB" id="A0A1W6CYZ8"/>